<dbReference type="EC" id="2.3.2.27" evidence="4"/>
<evidence type="ECO:0000256" key="4">
    <source>
        <dbReference type="ARBA" id="ARBA00012483"/>
    </source>
</evidence>
<feature type="compositionally biased region" description="Basic and acidic residues" evidence="11">
    <location>
        <begin position="72"/>
        <end position="82"/>
    </location>
</feature>
<dbReference type="GO" id="GO:0061630">
    <property type="term" value="F:ubiquitin protein ligase activity"/>
    <property type="evidence" value="ECO:0007669"/>
    <property type="project" value="UniProtKB-EC"/>
</dbReference>
<dbReference type="Pfam" id="PF21361">
    <property type="entry name" value="Sina_ZnF"/>
    <property type="match status" value="1"/>
</dbReference>
<dbReference type="SUPFAM" id="SSF57850">
    <property type="entry name" value="RING/U-box"/>
    <property type="match status" value="1"/>
</dbReference>
<feature type="region of interest" description="Disordered" evidence="11">
    <location>
        <begin position="63"/>
        <end position="103"/>
    </location>
</feature>
<evidence type="ECO:0000256" key="3">
    <source>
        <dbReference type="ARBA" id="ARBA00009119"/>
    </source>
</evidence>
<dbReference type="GO" id="GO:0006511">
    <property type="term" value="P:ubiquitin-dependent protein catabolic process"/>
    <property type="evidence" value="ECO:0007669"/>
    <property type="project" value="InterPro"/>
</dbReference>
<evidence type="ECO:0000259" key="12">
    <source>
        <dbReference type="PROSITE" id="PS50089"/>
    </source>
</evidence>
<evidence type="ECO:0000256" key="7">
    <source>
        <dbReference type="ARBA" id="ARBA00022771"/>
    </source>
</evidence>
<evidence type="ECO:0000256" key="6">
    <source>
        <dbReference type="ARBA" id="ARBA00022723"/>
    </source>
</evidence>
<evidence type="ECO:0000256" key="1">
    <source>
        <dbReference type="ARBA" id="ARBA00000900"/>
    </source>
</evidence>
<keyword evidence="7 10" id="KW-0863">Zinc-finger</keyword>
<name>A0A5A7QZY5_STRAF</name>
<dbReference type="OrthoDB" id="941555at2759"/>
<evidence type="ECO:0000313" key="15">
    <source>
        <dbReference type="Proteomes" id="UP000325081"/>
    </source>
</evidence>
<dbReference type="Gene3D" id="2.60.210.10">
    <property type="entry name" value="Apoptosis, Tumor Necrosis Factor Receptor Associated Protein 2, Chain A"/>
    <property type="match status" value="1"/>
</dbReference>
<keyword evidence="15" id="KW-1185">Reference proteome</keyword>
<dbReference type="Pfam" id="PF03145">
    <property type="entry name" value="Sina_TRAF"/>
    <property type="match status" value="1"/>
</dbReference>
<accession>A0A5A7QZY5</accession>
<keyword evidence="6" id="KW-0479">Metal-binding</keyword>
<dbReference type="InterPro" id="IPR013010">
    <property type="entry name" value="Znf_SIAH"/>
</dbReference>
<dbReference type="FunFam" id="3.30.40.10:FF:000041">
    <property type="entry name" value="E3 ubiquitin-protein ligase SINAT3"/>
    <property type="match status" value="1"/>
</dbReference>
<dbReference type="PROSITE" id="PS50089">
    <property type="entry name" value="ZF_RING_2"/>
    <property type="match status" value="1"/>
</dbReference>
<evidence type="ECO:0000256" key="2">
    <source>
        <dbReference type="ARBA" id="ARBA00004906"/>
    </source>
</evidence>
<evidence type="ECO:0000259" key="13">
    <source>
        <dbReference type="PROSITE" id="PS51081"/>
    </source>
</evidence>
<dbReference type="InterPro" id="IPR008974">
    <property type="entry name" value="TRAF-like"/>
</dbReference>
<evidence type="ECO:0000256" key="8">
    <source>
        <dbReference type="ARBA" id="ARBA00022786"/>
    </source>
</evidence>
<comment type="caution">
    <text evidence="14">The sequence shown here is derived from an EMBL/GenBank/DDBJ whole genome shotgun (WGS) entry which is preliminary data.</text>
</comment>
<dbReference type="InterPro" id="IPR052088">
    <property type="entry name" value="E3_ubiquitin-ligase_SINA"/>
</dbReference>
<dbReference type="PANTHER" id="PTHR10315:SF117">
    <property type="entry name" value="RING-TYPE E3 UBIQUITIN TRANSFERASE"/>
    <property type="match status" value="1"/>
</dbReference>
<dbReference type="GO" id="GO:0005737">
    <property type="term" value="C:cytoplasm"/>
    <property type="evidence" value="ECO:0007669"/>
    <property type="project" value="InterPro"/>
</dbReference>
<dbReference type="PANTHER" id="PTHR10315">
    <property type="entry name" value="E3 UBIQUITIN PROTEIN LIGASE SIAH"/>
    <property type="match status" value="1"/>
</dbReference>
<evidence type="ECO:0000256" key="9">
    <source>
        <dbReference type="ARBA" id="ARBA00022833"/>
    </source>
</evidence>
<organism evidence="14 15">
    <name type="scientific">Striga asiatica</name>
    <name type="common">Asiatic witchweed</name>
    <name type="synonym">Buchnera asiatica</name>
    <dbReference type="NCBI Taxonomy" id="4170"/>
    <lineage>
        <taxon>Eukaryota</taxon>
        <taxon>Viridiplantae</taxon>
        <taxon>Streptophyta</taxon>
        <taxon>Embryophyta</taxon>
        <taxon>Tracheophyta</taxon>
        <taxon>Spermatophyta</taxon>
        <taxon>Magnoliopsida</taxon>
        <taxon>eudicotyledons</taxon>
        <taxon>Gunneridae</taxon>
        <taxon>Pentapetalae</taxon>
        <taxon>asterids</taxon>
        <taxon>lamiids</taxon>
        <taxon>Lamiales</taxon>
        <taxon>Orobanchaceae</taxon>
        <taxon>Buchnereae</taxon>
        <taxon>Striga</taxon>
    </lineage>
</organism>
<evidence type="ECO:0000313" key="14">
    <source>
        <dbReference type="EMBL" id="GER50668.1"/>
    </source>
</evidence>
<keyword evidence="8" id="KW-0833">Ubl conjugation pathway</keyword>
<feature type="domain" description="SIAH-type" evidence="13">
    <location>
        <begin position="288"/>
        <end position="348"/>
    </location>
</feature>
<dbReference type="PROSITE" id="PS51081">
    <property type="entry name" value="ZF_SIAH"/>
    <property type="match status" value="1"/>
</dbReference>
<reference evidence="15" key="1">
    <citation type="journal article" date="2019" name="Curr. Biol.">
        <title>Genome Sequence of Striga asiatica Provides Insight into the Evolution of Plant Parasitism.</title>
        <authorList>
            <person name="Yoshida S."/>
            <person name="Kim S."/>
            <person name="Wafula E.K."/>
            <person name="Tanskanen J."/>
            <person name="Kim Y.M."/>
            <person name="Honaas L."/>
            <person name="Yang Z."/>
            <person name="Spallek T."/>
            <person name="Conn C.E."/>
            <person name="Ichihashi Y."/>
            <person name="Cheong K."/>
            <person name="Cui S."/>
            <person name="Der J.P."/>
            <person name="Gundlach H."/>
            <person name="Jiao Y."/>
            <person name="Hori C."/>
            <person name="Ishida J.K."/>
            <person name="Kasahara H."/>
            <person name="Kiba T."/>
            <person name="Kim M.S."/>
            <person name="Koo N."/>
            <person name="Laohavisit A."/>
            <person name="Lee Y.H."/>
            <person name="Lumba S."/>
            <person name="McCourt P."/>
            <person name="Mortimer J.C."/>
            <person name="Mutuku J.M."/>
            <person name="Nomura T."/>
            <person name="Sasaki-Sekimoto Y."/>
            <person name="Seto Y."/>
            <person name="Wang Y."/>
            <person name="Wakatake T."/>
            <person name="Sakakibara H."/>
            <person name="Demura T."/>
            <person name="Yamaguchi S."/>
            <person name="Yoneyama K."/>
            <person name="Manabe R.I."/>
            <person name="Nelson D.C."/>
            <person name="Schulman A.H."/>
            <person name="Timko M.P."/>
            <person name="dePamphilis C.W."/>
            <person name="Choi D."/>
            <person name="Shirasu K."/>
        </authorList>
    </citation>
    <scope>NUCLEOTIDE SEQUENCE [LARGE SCALE GENOMIC DNA]</scope>
    <source>
        <strain evidence="15">cv. UVA1</strain>
    </source>
</reference>
<dbReference type="InterPro" id="IPR001841">
    <property type="entry name" value="Znf_RING"/>
</dbReference>
<protein>
    <recommendedName>
        <fullName evidence="4">RING-type E3 ubiquitin transferase</fullName>
        <ecNumber evidence="4">2.3.2.27</ecNumber>
    </recommendedName>
</protein>
<comment type="pathway">
    <text evidence="2">Protein modification; protein ubiquitination.</text>
</comment>
<dbReference type="GO" id="GO:0016567">
    <property type="term" value="P:protein ubiquitination"/>
    <property type="evidence" value="ECO:0007669"/>
    <property type="project" value="UniProtKB-UniPathway"/>
</dbReference>
<dbReference type="InterPro" id="IPR013083">
    <property type="entry name" value="Znf_RING/FYVE/PHD"/>
</dbReference>
<keyword evidence="5" id="KW-0808">Transferase</keyword>
<dbReference type="FunFam" id="2.60.210.10:FF:000004">
    <property type="entry name" value="E3 ubiquitin-protein ligase SINAT5-like"/>
    <property type="match status" value="1"/>
</dbReference>
<dbReference type="UniPathway" id="UPA00143"/>
<evidence type="ECO:0000256" key="11">
    <source>
        <dbReference type="SAM" id="MobiDB-lite"/>
    </source>
</evidence>
<gene>
    <name evidence="14" type="ORF">STAS_27987</name>
</gene>
<comment type="similarity">
    <text evidence="3">Belongs to the SINA (Seven in absentia) family.</text>
</comment>
<feature type="domain" description="RING-type" evidence="12">
    <location>
        <begin position="236"/>
        <end position="271"/>
    </location>
</feature>
<dbReference type="Gene3D" id="3.30.40.10">
    <property type="entry name" value="Zinc/RING finger domain, C3HC4 (zinc finger)"/>
    <property type="match status" value="2"/>
</dbReference>
<dbReference type="EMBL" id="BKCP01009403">
    <property type="protein sequence ID" value="GER50668.1"/>
    <property type="molecule type" value="Genomic_DNA"/>
</dbReference>
<dbReference type="AlphaFoldDB" id="A0A5A7QZY5"/>
<proteinExistence type="inferred from homology"/>
<dbReference type="Proteomes" id="UP000325081">
    <property type="component" value="Unassembled WGS sequence"/>
</dbReference>
<dbReference type="Pfam" id="PF21362">
    <property type="entry name" value="Sina_RING"/>
    <property type="match status" value="1"/>
</dbReference>
<keyword evidence="9" id="KW-0862">Zinc</keyword>
<sequence length="484" mass="55573">MVDDDKSREAALFPVHLSYHSTLTDASHLATFSSLSSNLLSTVAFGAHFLDFLLSRTYLRDSKDEEEESESKDEREKEEKNRKIGRVRVKSMGTNPPPRSTIDTASTTTVRARLLLELVTGKILLQPFIYFQGKRIRALRTELHRNKYTHALVCLVGAIEHGMLEFRQFLMLALVLHGYSKENSTSFVKEVNMDVENDIAPENVELRRIPQRKVTTRNILECDMSSDTAVHELLECPICTNVMYPPIHQCPNGHTLCSKCQSKVRCCPICRRQLSNIRCLALERVAESLELSCKYQSLGCQDIFPYLDRLGHEVNCRFRPYNCPYAGSECHVTGDIPFLVGHLQVDHEVDIHDASTFNHRYVKSRPENVENATWMLTIFNCFGYQFCLHFEAFNLRMAPVYMVFVRFMGHDDDARKFRYSVEVGSNGRKLTWQGIPRSIRDSHTEVRDNLDGLIIHRNMALFFSGGNGRELRLKVAGRIWKEQA</sequence>
<evidence type="ECO:0000256" key="10">
    <source>
        <dbReference type="PROSITE-ProRule" id="PRU00455"/>
    </source>
</evidence>
<comment type="catalytic activity">
    <reaction evidence="1">
        <text>S-ubiquitinyl-[E2 ubiquitin-conjugating enzyme]-L-cysteine + [acceptor protein]-L-lysine = [E2 ubiquitin-conjugating enzyme]-L-cysteine + N(6)-ubiquitinyl-[acceptor protein]-L-lysine.</text>
        <dbReference type="EC" id="2.3.2.27"/>
    </reaction>
</comment>
<dbReference type="InterPro" id="IPR018121">
    <property type="entry name" value="7-in-absentia-prot_TRAF-dom"/>
</dbReference>
<dbReference type="InterPro" id="IPR049548">
    <property type="entry name" value="Sina-like_RING"/>
</dbReference>
<evidence type="ECO:0000256" key="5">
    <source>
        <dbReference type="ARBA" id="ARBA00022679"/>
    </source>
</evidence>
<dbReference type="SUPFAM" id="SSF49599">
    <property type="entry name" value="TRAF domain-like"/>
    <property type="match status" value="1"/>
</dbReference>
<dbReference type="GO" id="GO:0008270">
    <property type="term" value="F:zinc ion binding"/>
    <property type="evidence" value="ECO:0007669"/>
    <property type="project" value="UniProtKB-KW"/>
</dbReference>